<accession>A0AAW6HQ13</accession>
<name>A0AAW6HQ13_XYLFS</name>
<reference evidence="1" key="1">
    <citation type="submission" date="2021-11" db="EMBL/GenBank/DDBJ databases">
        <authorList>
            <person name="Denance N."/>
            <person name="Briand M."/>
            <person name="Dupas E."/>
            <person name="Durand K."/>
            <person name="Legendre B."/>
            <person name="Cunty A."/>
            <person name="Donnadieu C."/>
            <person name="Lopez Roques C."/>
            <person name="Cesbron S."/>
            <person name="Jacques M.A."/>
        </authorList>
    </citation>
    <scope>NUCLEOTIDE SEQUENCE</scope>
    <source>
        <strain evidence="1">CFBP8070</strain>
    </source>
</reference>
<reference evidence="1" key="2">
    <citation type="journal article" date="2023" name="Commun. Biol.">
        <title>Suspicions of two bridgehead invasions of Xylella fastidiosa subsp. multiplex in France.</title>
        <authorList>
            <person name="Dupas E."/>
            <person name="Durand K."/>
            <person name="Rieux A."/>
            <person name="Briand M."/>
            <person name="Pruvost O."/>
            <person name="Cunty A."/>
            <person name="Denance N."/>
            <person name="Donnadieu C."/>
            <person name="Legendre B."/>
            <person name="Lopez-Roques C."/>
            <person name="Cesbron S."/>
            <person name="Ravigne V."/>
            <person name="Jacques M.A."/>
        </authorList>
    </citation>
    <scope>NUCLEOTIDE SEQUENCE</scope>
    <source>
        <strain evidence="1">CFBP8070</strain>
    </source>
</reference>
<proteinExistence type="predicted"/>
<organism evidence="1 2">
    <name type="scientific">Xylella fastidiosa subsp. multiplex</name>
    <dbReference type="NCBI Taxonomy" id="644357"/>
    <lineage>
        <taxon>Bacteria</taxon>
        <taxon>Pseudomonadati</taxon>
        <taxon>Pseudomonadota</taxon>
        <taxon>Gammaproteobacteria</taxon>
        <taxon>Lysobacterales</taxon>
        <taxon>Lysobacteraceae</taxon>
        <taxon>Xylella</taxon>
    </lineage>
</organism>
<evidence type="ECO:0000313" key="2">
    <source>
        <dbReference type="Proteomes" id="UP001220702"/>
    </source>
</evidence>
<protein>
    <submittedName>
        <fullName evidence="1">Uncharacterized protein</fullName>
    </submittedName>
</protein>
<dbReference type="Proteomes" id="UP001220702">
    <property type="component" value="Unassembled WGS sequence"/>
</dbReference>
<gene>
    <name evidence="1" type="ORF">LOK82_00460</name>
</gene>
<dbReference type="EMBL" id="JAJKGN010000001">
    <property type="protein sequence ID" value="MDC6407231.1"/>
    <property type="molecule type" value="Genomic_DNA"/>
</dbReference>
<dbReference type="RefSeq" id="WP_154128540.1">
    <property type="nucleotide sequence ID" value="NZ_CP052853.1"/>
</dbReference>
<comment type="caution">
    <text evidence="1">The sequence shown here is derived from an EMBL/GenBank/DDBJ whole genome shotgun (WGS) entry which is preliminary data.</text>
</comment>
<sequence>MTHHLIQRRPLPTAPILRHLNITDTPLHHLKMATAQHPSTTQPEPP</sequence>
<dbReference type="AlphaFoldDB" id="A0AAW6HQ13"/>
<evidence type="ECO:0000313" key="1">
    <source>
        <dbReference type="EMBL" id="MDC6407231.1"/>
    </source>
</evidence>